<reference evidence="2" key="2">
    <citation type="submission" date="2020-02" db="EMBL/GenBank/DDBJ databases">
        <title>Identification and distribution of gene clusters putatively required for synthesis of sphingolipid metabolism inhibitors in phylogenetically diverse species of the filamentous fungus Fusarium.</title>
        <authorList>
            <person name="Kim H.-S."/>
            <person name="Busman M."/>
            <person name="Brown D.W."/>
            <person name="Divon H."/>
            <person name="Uhlig S."/>
            <person name="Proctor R.H."/>
        </authorList>
    </citation>
    <scope>NUCLEOTIDE SEQUENCE</scope>
    <source>
        <strain evidence="2">NRRL 25174</strain>
    </source>
</reference>
<reference evidence="2" key="1">
    <citation type="journal article" date="2017" name="Mycologia">
        <title>Fusarium algeriense, sp. nov., a novel toxigenic crown rot pathogen of durum wheat from Algeria is nested in the Fusarium burgessii species complex.</title>
        <authorList>
            <person name="Laraba I."/>
            <person name="Keddad A."/>
            <person name="Boureghda H."/>
            <person name="Abdallah N."/>
            <person name="Vaughan M.M."/>
            <person name="Proctor R.H."/>
            <person name="Busman M."/>
            <person name="O'Donnell K."/>
        </authorList>
    </citation>
    <scope>NUCLEOTIDE SEQUENCE</scope>
    <source>
        <strain evidence="2">NRRL 25174</strain>
    </source>
</reference>
<feature type="region of interest" description="Disordered" evidence="1">
    <location>
        <begin position="1"/>
        <end position="78"/>
    </location>
</feature>
<name>A0A9P5DUG8_9HYPO</name>
<dbReference type="Proteomes" id="UP000730481">
    <property type="component" value="Unassembled WGS sequence"/>
</dbReference>
<feature type="compositionally biased region" description="Polar residues" evidence="1">
    <location>
        <begin position="1"/>
        <end position="12"/>
    </location>
</feature>
<dbReference type="OrthoDB" id="5089510at2759"/>
<proteinExistence type="predicted"/>
<evidence type="ECO:0000313" key="2">
    <source>
        <dbReference type="EMBL" id="KAF4335875.1"/>
    </source>
</evidence>
<evidence type="ECO:0000256" key="1">
    <source>
        <dbReference type="SAM" id="MobiDB-lite"/>
    </source>
</evidence>
<sequence>MEMLGSFSNHGTEQLAESEDTVMPDAPPLDFDDGIDQSGRGRPTTSSAGQGGLYNSSDAVCRGGESIPHGPESPPSVASNRGGHAILWVDAQAGVFYNLSPKELAAFKALCDAWEHQSSADLATMIGAGEYGYIFWKAWEDFLRTAGQNNVRWDIVAF</sequence>
<dbReference type="AlphaFoldDB" id="A0A9P5DUG8"/>
<evidence type="ECO:0000313" key="3">
    <source>
        <dbReference type="Proteomes" id="UP000730481"/>
    </source>
</evidence>
<protein>
    <submittedName>
        <fullName evidence="2">Uncharacterized protein</fullName>
    </submittedName>
</protein>
<gene>
    <name evidence="2" type="ORF">FBEOM_10300</name>
</gene>
<accession>A0A9P5DUG8</accession>
<dbReference type="EMBL" id="PVQB02000528">
    <property type="protein sequence ID" value="KAF4335875.1"/>
    <property type="molecule type" value="Genomic_DNA"/>
</dbReference>
<feature type="compositionally biased region" description="Polar residues" evidence="1">
    <location>
        <begin position="43"/>
        <end position="58"/>
    </location>
</feature>
<keyword evidence="3" id="KW-1185">Reference proteome</keyword>
<comment type="caution">
    <text evidence="2">The sequence shown here is derived from an EMBL/GenBank/DDBJ whole genome shotgun (WGS) entry which is preliminary data.</text>
</comment>
<organism evidence="2 3">
    <name type="scientific">Fusarium beomiforme</name>
    <dbReference type="NCBI Taxonomy" id="44412"/>
    <lineage>
        <taxon>Eukaryota</taxon>
        <taxon>Fungi</taxon>
        <taxon>Dikarya</taxon>
        <taxon>Ascomycota</taxon>
        <taxon>Pezizomycotina</taxon>
        <taxon>Sordariomycetes</taxon>
        <taxon>Hypocreomycetidae</taxon>
        <taxon>Hypocreales</taxon>
        <taxon>Nectriaceae</taxon>
        <taxon>Fusarium</taxon>
        <taxon>Fusarium burgessii species complex</taxon>
    </lineage>
</organism>